<feature type="region of interest" description="Disordered" evidence="1">
    <location>
        <begin position="379"/>
        <end position="422"/>
    </location>
</feature>
<sequence>MSPVPGPSQRPPGRPLRRRPPSRFPFLAVSLAGVSVVLGAIGLQQVTAQPTEPITFVVDEGLPHGITQESVEAAAEGIALGHEPFTLHVVERELEWDEYSNGETGDADIMLSIGDDPEDPDLSLHDATRVAFAGEDYGDDYSTAATIRETFVNNRTLGHGPHAIIGAALTAADLKFDPGIRTPLLWAPLAALPMFIAILAMYRWVGRRRDERARYRAFGESQLRLARAVLELETLQLRVEVAGVQQDRPQHARLQNDWKRVRELTRELARTEQSLVADLDRTSPPLKARTAEQLESDLQQFAADTLDLQRRADVLAQAAEVRSGHAGSRSVLDRLALPLLQSIDEVLAHHDRYPAEARALEAHRARLLAIAQEVAAGVGTGTSPDRAHDDGAHPGAPGTSPAGRGADRHADRPADEQAAGLVSRHGDLLQRWNAVEQDIRTTALRMSRRVASPKTIPNATHVRTMNESVDERARARVSAATAGATDSFTGLRAALGLGHGADLGPLQATEQVLELIDRQAGHDQSTPPPPPSAAASGIPYGLLLGVFPLLVSLGAGFLVSSQVEDSHIQYGRTLTGDRPLAGLKVYGDPAALAGPVEPRDTDPQTHADSLDLDYVRERMAWSLEYSDEGALLPADVEVTVALLPSERYIDYAPDPEYDHRIAIDYWDLLEAQQQVKQDVAAEFPEVLDPRTGDVALGQAILPVWILEDGTYAFDNFLTGEFSVGVSSRLGAYAFTGTEPTVHGTGDMADVSIGWWISYELEDLGRAMEYNHLTVDQVSPAAVFWAVFFSAWTGILTVIMLGLAVVEAGRRRVGTAAVRRQLAGLRTDLEQLALGLDLSRLDMVAVLGLDSATGGRAEQADQRLYESALVTAWREVDALERLPRREQRGEAWEARVRHVRRLVTTLATQQADVARRADALLRSQRFG</sequence>
<gene>
    <name evidence="3" type="ORF">C8E99_2358</name>
</gene>
<keyword evidence="2" id="KW-1133">Transmembrane helix</keyword>
<feature type="transmembrane region" description="Helical" evidence="2">
    <location>
        <begin position="184"/>
        <end position="205"/>
    </location>
</feature>
<feature type="transmembrane region" description="Helical" evidence="2">
    <location>
        <begin position="781"/>
        <end position="805"/>
    </location>
</feature>
<keyword evidence="2" id="KW-0472">Membrane</keyword>
<evidence type="ECO:0000313" key="4">
    <source>
        <dbReference type="Proteomes" id="UP000256727"/>
    </source>
</evidence>
<keyword evidence="4" id="KW-1185">Reference proteome</keyword>
<feature type="transmembrane region" description="Helical" evidence="2">
    <location>
        <begin position="540"/>
        <end position="559"/>
    </location>
</feature>
<reference evidence="3 4" key="1">
    <citation type="submission" date="2018-07" db="EMBL/GenBank/DDBJ databases">
        <title>Sequencing the genomes of 1000 actinobacteria strains.</title>
        <authorList>
            <person name="Klenk H.-P."/>
        </authorList>
    </citation>
    <scope>NUCLEOTIDE SEQUENCE [LARGE SCALE GENOMIC DNA]</scope>
    <source>
        <strain evidence="3 4">DSM 14442</strain>
    </source>
</reference>
<protein>
    <recommendedName>
        <fullName evidence="5">DUF5129 domain-containing protein</fullName>
    </recommendedName>
</protein>
<accession>A0A3D9LEE3</accession>
<evidence type="ECO:0000256" key="1">
    <source>
        <dbReference type="SAM" id="MobiDB-lite"/>
    </source>
</evidence>
<comment type="caution">
    <text evidence="3">The sequence shown here is derived from an EMBL/GenBank/DDBJ whole genome shotgun (WGS) entry which is preliminary data.</text>
</comment>
<organism evidence="3 4">
    <name type="scientific">Citricoccus muralis</name>
    <dbReference type="NCBI Taxonomy" id="169134"/>
    <lineage>
        <taxon>Bacteria</taxon>
        <taxon>Bacillati</taxon>
        <taxon>Actinomycetota</taxon>
        <taxon>Actinomycetes</taxon>
        <taxon>Micrococcales</taxon>
        <taxon>Micrococcaceae</taxon>
        <taxon>Citricoccus</taxon>
    </lineage>
</organism>
<evidence type="ECO:0000313" key="3">
    <source>
        <dbReference type="EMBL" id="REE04522.1"/>
    </source>
</evidence>
<evidence type="ECO:0008006" key="5">
    <source>
        <dbReference type="Google" id="ProtNLM"/>
    </source>
</evidence>
<dbReference type="Proteomes" id="UP000256727">
    <property type="component" value="Unassembled WGS sequence"/>
</dbReference>
<feature type="transmembrane region" description="Helical" evidence="2">
    <location>
        <begin position="24"/>
        <end position="43"/>
    </location>
</feature>
<keyword evidence="2" id="KW-0812">Transmembrane</keyword>
<proteinExistence type="predicted"/>
<dbReference type="EMBL" id="QREH01000001">
    <property type="protein sequence ID" value="REE04522.1"/>
    <property type="molecule type" value="Genomic_DNA"/>
</dbReference>
<dbReference type="AlphaFoldDB" id="A0A3D9LEE3"/>
<feature type="compositionally biased region" description="Basic and acidic residues" evidence="1">
    <location>
        <begin position="405"/>
        <end position="415"/>
    </location>
</feature>
<name>A0A3D9LEE3_9MICC</name>
<evidence type="ECO:0000256" key="2">
    <source>
        <dbReference type="SAM" id="Phobius"/>
    </source>
</evidence>